<reference evidence="6 7" key="1">
    <citation type="submission" date="2019-09" db="EMBL/GenBank/DDBJ databases">
        <title>Genome sequence of Roseospira marina, one of the more divergent members of the non-sulfur purple photosynthetic bacterial family, the Rhodospirillaceae.</title>
        <authorList>
            <person name="Meyer T."/>
            <person name="Kyndt J."/>
        </authorList>
    </citation>
    <scope>NUCLEOTIDE SEQUENCE [LARGE SCALE GENOMIC DNA]</scope>
    <source>
        <strain evidence="6 7">DSM 15113</strain>
    </source>
</reference>
<evidence type="ECO:0000256" key="1">
    <source>
        <dbReference type="ARBA" id="ARBA00004953"/>
    </source>
</evidence>
<dbReference type="GO" id="GO:0009236">
    <property type="term" value="P:cobalamin biosynthetic process"/>
    <property type="evidence" value="ECO:0007669"/>
    <property type="project" value="UniProtKB-UniPathway"/>
</dbReference>
<organism evidence="6 7">
    <name type="scientific">Roseospira marina</name>
    <dbReference type="NCBI Taxonomy" id="140057"/>
    <lineage>
        <taxon>Bacteria</taxon>
        <taxon>Pseudomonadati</taxon>
        <taxon>Pseudomonadota</taxon>
        <taxon>Alphaproteobacteria</taxon>
        <taxon>Rhodospirillales</taxon>
        <taxon>Rhodospirillaceae</taxon>
        <taxon>Roseospira</taxon>
    </lineage>
</organism>
<proteinExistence type="inferred from homology"/>
<evidence type="ECO:0000313" key="6">
    <source>
        <dbReference type="EMBL" id="KAA5604113.1"/>
    </source>
</evidence>
<dbReference type="SUPFAM" id="SSF63965">
    <property type="entry name" value="Precorrin-8X methylmutase CbiC/CobH"/>
    <property type="match status" value="1"/>
</dbReference>
<evidence type="ECO:0000256" key="4">
    <source>
        <dbReference type="ARBA" id="ARBA00023235"/>
    </source>
</evidence>
<accession>A0A5M6I7J8</accession>
<dbReference type="UniPathway" id="UPA00148"/>
<dbReference type="Pfam" id="PF02570">
    <property type="entry name" value="CbiC"/>
    <property type="match status" value="1"/>
</dbReference>
<feature type="domain" description="Cobalamin biosynthesis precorrin-8X methylmutase CobH/CbiC" evidence="5">
    <location>
        <begin position="17"/>
        <end position="211"/>
    </location>
</feature>
<keyword evidence="3" id="KW-0169">Cobalamin biosynthesis</keyword>
<keyword evidence="4" id="KW-0413">Isomerase</keyword>
<comment type="pathway">
    <text evidence="1">Cofactor biosynthesis; adenosylcobalamin biosynthesis.</text>
</comment>
<keyword evidence="7" id="KW-1185">Reference proteome</keyword>
<comment type="caution">
    <text evidence="6">The sequence shown here is derived from an EMBL/GenBank/DDBJ whole genome shotgun (WGS) entry which is preliminary data.</text>
</comment>
<evidence type="ECO:0000256" key="2">
    <source>
        <dbReference type="ARBA" id="ARBA00009774"/>
    </source>
</evidence>
<protein>
    <submittedName>
        <fullName evidence="6">Precorrin-8X methylmutase</fullName>
    </submittedName>
</protein>
<evidence type="ECO:0000313" key="7">
    <source>
        <dbReference type="Proteomes" id="UP000324065"/>
    </source>
</evidence>
<gene>
    <name evidence="6" type="ORF">F1188_17660</name>
</gene>
<dbReference type="AlphaFoldDB" id="A0A5M6I7J8"/>
<dbReference type="PANTHER" id="PTHR43588">
    <property type="entry name" value="COBALT-PRECORRIN-8 METHYLMUTASE"/>
    <property type="match status" value="1"/>
</dbReference>
<dbReference type="PANTHER" id="PTHR43588:SF1">
    <property type="entry name" value="COBALT-PRECORRIN-8 METHYLMUTASE"/>
    <property type="match status" value="1"/>
</dbReference>
<dbReference type="InterPro" id="IPR003722">
    <property type="entry name" value="Cbl_synth_CobH/CbiC"/>
</dbReference>
<dbReference type="OrthoDB" id="9780708at2"/>
<name>A0A5M6I7J8_9PROT</name>
<dbReference type="GO" id="GO:0016993">
    <property type="term" value="F:precorrin-8X methylmutase activity"/>
    <property type="evidence" value="ECO:0007669"/>
    <property type="project" value="InterPro"/>
</dbReference>
<dbReference type="InterPro" id="IPR036588">
    <property type="entry name" value="CobH/CbiC_sf"/>
</dbReference>
<dbReference type="EMBL" id="VWPJ01000023">
    <property type="protein sequence ID" value="KAA5604113.1"/>
    <property type="molecule type" value="Genomic_DNA"/>
</dbReference>
<dbReference type="Gene3D" id="3.40.50.10230">
    <property type="entry name" value="Cobalamin biosynthesis CobH/CbiC, precorrin-8X methylmutase"/>
    <property type="match status" value="1"/>
</dbReference>
<evidence type="ECO:0000256" key="3">
    <source>
        <dbReference type="ARBA" id="ARBA00022573"/>
    </source>
</evidence>
<sequence>MTPNGTLPPYERRPDVIRRTSYAAIAAEADLSAVPTSLHALATRVIHACGMVDILAEFEGTETAAAAGREAMEGGAPILVDTPMVARGIIPSRARPVPVVCRLGDNRVPDLAEALGTTRSAAAVDLWVPMLDGAVVAIGTAPTALFRLLELLSDGAPRPALILGFPVGFIGAEDSKHALAAFAPRWGVPFVTLHGRRGGPAMAAAAVNALALASDGSNDLI</sequence>
<comment type="similarity">
    <text evidence="2">Belongs to the CobH/CbiC family.</text>
</comment>
<dbReference type="Proteomes" id="UP000324065">
    <property type="component" value="Unassembled WGS sequence"/>
</dbReference>
<evidence type="ECO:0000259" key="5">
    <source>
        <dbReference type="Pfam" id="PF02570"/>
    </source>
</evidence>
<dbReference type="RefSeq" id="WP_150063769.1">
    <property type="nucleotide sequence ID" value="NZ_JACHII010000023.1"/>
</dbReference>